<dbReference type="GO" id="GO:0006364">
    <property type="term" value="P:rRNA processing"/>
    <property type="evidence" value="ECO:0007669"/>
    <property type="project" value="InterPro"/>
</dbReference>
<organism evidence="6">
    <name type="scientific">bioreactor metagenome</name>
    <dbReference type="NCBI Taxonomy" id="1076179"/>
    <lineage>
        <taxon>unclassified sequences</taxon>
        <taxon>metagenomes</taxon>
        <taxon>ecological metagenomes</taxon>
    </lineage>
</organism>
<dbReference type="EMBL" id="VSSQ01006993">
    <property type="protein sequence ID" value="MPM34498.1"/>
    <property type="molecule type" value="Genomic_DNA"/>
</dbReference>
<proteinExistence type="inferred from homology"/>
<evidence type="ECO:0000256" key="3">
    <source>
        <dbReference type="ARBA" id="ARBA00022691"/>
    </source>
</evidence>
<dbReference type="SUPFAM" id="SSF75217">
    <property type="entry name" value="alpha/beta knot"/>
    <property type="match status" value="1"/>
</dbReference>
<gene>
    <name evidence="6" type="primary">rlmH_26</name>
    <name evidence="6" type="ORF">SDC9_81081</name>
</gene>
<protein>
    <submittedName>
        <fullName evidence="6">Ribosomal RNA large subunit methyltransferase H</fullName>
        <ecNumber evidence="6">2.1.1.177</ecNumber>
    </submittedName>
</protein>
<name>A0A644Z2I8_9ZZZZ</name>
<dbReference type="NCBIfam" id="NF000985">
    <property type="entry name" value="PRK00103.1-3"/>
    <property type="match status" value="1"/>
</dbReference>
<reference evidence="6" key="1">
    <citation type="submission" date="2019-08" db="EMBL/GenBank/DDBJ databases">
        <authorList>
            <person name="Kucharzyk K."/>
            <person name="Murdoch R.W."/>
            <person name="Higgins S."/>
            <person name="Loffler F."/>
        </authorList>
    </citation>
    <scope>NUCLEOTIDE SEQUENCE</scope>
</reference>
<comment type="similarity">
    <text evidence="4">Belongs to the RNA methyltransferase RlmH family.</text>
</comment>
<dbReference type="GO" id="GO:0008168">
    <property type="term" value="F:methyltransferase activity"/>
    <property type="evidence" value="ECO:0007669"/>
    <property type="project" value="UniProtKB-KW"/>
</dbReference>
<accession>A0A644Z2I8</accession>
<evidence type="ECO:0000256" key="1">
    <source>
        <dbReference type="ARBA" id="ARBA00022603"/>
    </source>
</evidence>
<dbReference type="GO" id="GO:0032259">
    <property type="term" value="P:methylation"/>
    <property type="evidence" value="ECO:0007669"/>
    <property type="project" value="UniProtKB-KW"/>
</dbReference>
<evidence type="ECO:0000256" key="2">
    <source>
        <dbReference type="ARBA" id="ARBA00022679"/>
    </source>
</evidence>
<feature type="region of interest" description="Disordered" evidence="5">
    <location>
        <begin position="1"/>
        <end position="54"/>
    </location>
</feature>
<sequence>MPVRDGGTGFGPSEPGQQHAGDGSLRRVRRAGGGGGGPGAVRCGAGLHRPLPSGDGGRMQKVSVLCVGKLKEKFYADAAAEYLKRLSRYCKAEIVELPEARLSEAPSPAEIERALLEEAGRVEDRLPKSGALIALCVEGKTLSSPAFAEALNGFAVSGASQLTFLIGGSVGLHQSLKDRAELRLSMSPMTFPHHLARVMLLEQLYRAYQIQTGGRYHK</sequence>
<dbReference type="EC" id="2.1.1.177" evidence="6"/>
<dbReference type="Pfam" id="PF02590">
    <property type="entry name" value="SPOUT_MTase"/>
    <property type="match status" value="1"/>
</dbReference>
<dbReference type="InterPro" id="IPR029028">
    <property type="entry name" value="Alpha/beta_knot_MTases"/>
</dbReference>
<keyword evidence="2 6" id="KW-0808">Transferase</keyword>
<dbReference type="PANTHER" id="PTHR33603">
    <property type="entry name" value="METHYLTRANSFERASE"/>
    <property type="match status" value="1"/>
</dbReference>
<dbReference type="AlphaFoldDB" id="A0A644Z2I8"/>
<keyword evidence="1 6" id="KW-0489">Methyltransferase</keyword>
<dbReference type="CDD" id="cd18081">
    <property type="entry name" value="RlmH-like"/>
    <property type="match status" value="1"/>
</dbReference>
<evidence type="ECO:0000256" key="4">
    <source>
        <dbReference type="ARBA" id="ARBA00038303"/>
    </source>
</evidence>
<comment type="caution">
    <text evidence="6">The sequence shown here is derived from an EMBL/GenBank/DDBJ whole genome shotgun (WGS) entry which is preliminary data.</text>
</comment>
<dbReference type="InterPro" id="IPR003742">
    <property type="entry name" value="RlmH-like"/>
</dbReference>
<feature type="compositionally biased region" description="Gly residues" evidence="5">
    <location>
        <begin position="1"/>
        <end position="10"/>
    </location>
</feature>
<evidence type="ECO:0000256" key="5">
    <source>
        <dbReference type="SAM" id="MobiDB-lite"/>
    </source>
</evidence>
<keyword evidence="3" id="KW-0949">S-adenosyl-L-methionine</keyword>
<dbReference type="HAMAP" id="MF_00658">
    <property type="entry name" value="23SrRNA_methyltr_H"/>
    <property type="match status" value="1"/>
</dbReference>
<evidence type="ECO:0000313" key="6">
    <source>
        <dbReference type="EMBL" id="MPM34498.1"/>
    </source>
</evidence>
<dbReference type="PANTHER" id="PTHR33603:SF1">
    <property type="entry name" value="RIBOSOMAL RNA LARGE SUBUNIT METHYLTRANSFERASE H"/>
    <property type="match status" value="1"/>
</dbReference>
<dbReference type="Gene3D" id="3.40.1280.10">
    <property type="match status" value="1"/>
</dbReference>
<dbReference type="InterPro" id="IPR029026">
    <property type="entry name" value="tRNA_m1G_MTases_N"/>
</dbReference>